<dbReference type="GO" id="GO:0005886">
    <property type="term" value="C:plasma membrane"/>
    <property type="evidence" value="ECO:0007669"/>
    <property type="project" value="UniProtKB-SubCell"/>
</dbReference>
<dbReference type="GO" id="GO:0016763">
    <property type="term" value="F:pentosyltransferase activity"/>
    <property type="evidence" value="ECO:0007669"/>
    <property type="project" value="TreeGrafter"/>
</dbReference>
<evidence type="ECO:0000256" key="5">
    <source>
        <dbReference type="ARBA" id="ARBA00022692"/>
    </source>
</evidence>
<keyword evidence="6 8" id="KW-1133">Transmembrane helix</keyword>
<feature type="domain" description="Glycosyltransferase RgtA/B/C/D-like" evidence="9">
    <location>
        <begin position="66"/>
        <end position="225"/>
    </location>
</feature>
<feature type="transmembrane region" description="Helical" evidence="8">
    <location>
        <begin position="319"/>
        <end position="336"/>
    </location>
</feature>
<evidence type="ECO:0000256" key="1">
    <source>
        <dbReference type="ARBA" id="ARBA00004651"/>
    </source>
</evidence>
<feature type="transmembrane region" description="Helical" evidence="8">
    <location>
        <begin position="119"/>
        <end position="137"/>
    </location>
</feature>
<evidence type="ECO:0000256" key="3">
    <source>
        <dbReference type="ARBA" id="ARBA00022676"/>
    </source>
</evidence>
<feature type="transmembrane region" description="Helical" evidence="8">
    <location>
        <begin position="294"/>
        <end position="313"/>
    </location>
</feature>
<dbReference type="GO" id="GO:0010041">
    <property type="term" value="P:response to iron(III) ion"/>
    <property type="evidence" value="ECO:0007669"/>
    <property type="project" value="TreeGrafter"/>
</dbReference>
<feature type="transmembrane region" description="Helical" evidence="8">
    <location>
        <begin position="209"/>
        <end position="228"/>
    </location>
</feature>
<organism evidence="10 11">
    <name type="scientific">Aquabacterium commune</name>
    <dbReference type="NCBI Taxonomy" id="70586"/>
    <lineage>
        <taxon>Bacteria</taxon>
        <taxon>Pseudomonadati</taxon>
        <taxon>Pseudomonadota</taxon>
        <taxon>Betaproteobacteria</taxon>
        <taxon>Burkholderiales</taxon>
        <taxon>Aquabacterium</taxon>
    </lineage>
</organism>
<dbReference type="Proteomes" id="UP000294593">
    <property type="component" value="Unassembled WGS sequence"/>
</dbReference>
<evidence type="ECO:0000256" key="7">
    <source>
        <dbReference type="ARBA" id="ARBA00023136"/>
    </source>
</evidence>
<dbReference type="OrthoDB" id="9775035at2"/>
<dbReference type="InterPro" id="IPR038731">
    <property type="entry name" value="RgtA/B/C-like"/>
</dbReference>
<reference evidence="10 11" key="1">
    <citation type="submission" date="2019-03" db="EMBL/GenBank/DDBJ databases">
        <title>Genomic Encyclopedia of Type Strains, Phase IV (KMG-IV): sequencing the most valuable type-strain genomes for metagenomic binning, comparative biology and taxonomic classification.</title>
        <authorList>
            <person name="Goeker M."/>
        </authorList>
    </citation>
    <scope>NUCLEOTIDE SEQUENCE [LARGE SCALE GENOMIC DNA]</scope>
    <source>
        <strain evidence="10 11">DSM 11901</strain>
    </source>
</reference>
<comment type="subcellular location">
    <subcellularLocation>
        <location evidence="1">Cell membrane</location>
        <topology evidence="1">Multi-pass membrane protein</topology>
    </subcellularLocation>
</comment>
<sequence length="533" mass="57664">MIPTRNVLGRVPPWLWLALLLTLWLAGLGLAPLIDVDEGAFSEASREMLASGDWGHTTLHGADRFDKPILIYWFQAASMALFGVNEFAARLPSAIAALMWCLAALRFAEGWLGSQVERAAVGIVATSLGVMLIGRAATADALLNALMCWACLDLWRHLDSREKGPLRRAFFWMGLGLLTKGPVACLVPGMAVTLYLLSCGQLRRLREVLGDPLAWVILLLTAVPWYAYALHRHGMAFIDGFILQHNVNRFMQAKEGHGGSPFYTLLVAPLLMLPWTPLLVGVGARLGKAWRTPVTRFLLCWSGFALLFFSLSNTKLPHYLLYGLTPLMLLCAQALSELRSRALGLALAASQLLLFGLLSASQHMAGWLAERTADPLYHTLLSTAAPGPAWWLLAAVGALWLLVWCWPKGCLADKAVLGALLGAFWVVLAVLPWWAEALQGPVRDLAQAARKAPGQAVTQWQTRQPSFAFYLGAPTPPGGASVGTLALARKDRLPAQDTDLRTVAESRGFALVTRAAPVLVPVPGAASAASTPP</sequence>
<feature type="transmembrane region" description="Helical" evidence="8">
    <location>
        <begin position="87"/>
        <end position="107"/>
    </location>
</feature>
<evidence type="ECO:0000256" key="6">
    <source>
        <dbReference type="ARBA" id="ARBA00022989"/>
    </source>
</evidence>
<evidence type="ECO:0000313" key="10">
    <source>
        <dbReference type="EMBL" id="TDP78710.1"/>
    </source>
</evidence>
<protein>
    <submittedName>
        <fullName evidence="10">4-amino-4-deoxy-L-arabinose transferase-like glycosyltransferase</fullName>
    </submittedName>
</protein>
<evidence type="ECO:0000256" key="4">
    <source>
        <dbReference type="ARBA" id="ARBA00022679"/>
    </source>
</evidence>
<dbReference type="AlphaFoldDB" id="A0A4R6QZH4"/>
<evidence type="ECO:0000256" key="2">
    <source>
        <dbReference type="ARBA" id="ARBA00022475"/>
    </source>
</evidence>
<proteinExistence type="predicted"/>
<dbReference type="Pfam" id="PF13231">
    <property type="entry name" value="PMT_2"/>
    <property type="match status" value="1"/>
</dbReference>
<dbReference type="RefSeq" id="WP_133611310.1">
    <property type="nucleotide sequence ID" value="NZ_SNXW01000018.1"/>
</dbReference>
<feature type="transmembrane region" description="Helical" evidence="8">
    <location>
        <begin position="343"/>
        <end position="369"/>
    </location>
</feature>
<keyword evidence="4 10" id="KW-0808">Transferase</keyword>
<evidence type="ECO:0000313" key="11">
    <source>
        <dbReference type="Proteomes" id="UP000294593"/>
    </source>
</evidence>
<accession>A0A4R6QZH4</accession>
<dbReference type="PANTHER" id="PTHR33908">
    <property type="entry name" value="MANNOSYLTRANSFERASE YKCB-RELATED"/>
    <property type="match status" value="1"/>
</dbReference>
<feature type="transmembrane region" description="Helical" evidence="8">
    <location>
        <begin position="169"/>
        <end position="197"/>
    </location>
</feature>
<feature type="transmembrane region" description="Helical" evidence="8">
    <location>
        <begin position="262"/>
        <end position="282"/>
    </location>
</feature>
<feature type="transmembrane region" description="Helical" evidence="8">
    <location>
        <begin position="14"/>
        <end position="34"/>
    </location>
</feature>
<evidence type="ECO:0000259" key="9">
    <source>
        <dbReference type="Pfam" id="PF13231"/>
    </source>
</evidence>
<name>A0A4R6QZH4_9BURK</name>
<keyword evidence="2" id="KW-1003">Cell membrane</keyword>
<comment type="caution">
    <text evidence="10">The sequence shown here is derived from an EMBL/GenBank/DDBJ whole genome shotgun (WGS) entry which is preliminary data.</text>
</comment>
<dbReference type="GO" id="GO:0009103">
    <property type="term" value="P:lipopolysaccharide biosynthetic process"/>
    <property type="evidence" value="ECO:0007669"/>
    <property type="project" value="UniProtKB-ARBA"/>
</dbReference>
<feature type="transmembrane region" description="Helical" evidence="8">
    <location>
        <begin position="389"/>
        <end position="406"/>
    </location>
</feature>
<keyword evidence="5 8" id="KW-0812">Transmembrane</keyword>
<dbReference type="PANTHER" id="PTHR33908:SF3">
    <property type="entry name" value="UNDECAPRENYL PHOSPHATE-ALPHA-4-AMINO-4-DEOXY-L-ARABINOSE ARABINOSYL TRANSFERASE"/>
    <property type="match status" value="1"/>
</dbReference>
<evidence type="ECO:0000256" key="8">
    <source>
        <dbReference type="SAM" id="Phobius"/>
    </source>
</evidence>
<dbReference type="EMBL" id="SNXW01000018">
    <property type="protein sequence ID" value="TDP78710.1"/>
    <property type="molecule type" value="Genomic_DNA"/>
</dbReference>
<keyword evidence="7 8" id="KW-0472">Membrane</keyword>
<feature type="transmembrane region" description="Helical" evidence="8">
    <location>
        <begin position="415"/>
        <end position="435"/>
    </location>
</feature>
<gene>
    <name evidence="10" type="ORF">EV672_1188</name>
</gene>
<keyword evidence="11" id="KW-1185">Reference proteome</keyword>
<dbReference type="InterPro" id="IPR050297">
    <property type="entry name" value="LipidA_mod_glycosyltrf_83"/>
</dbReference>
<keyword evidence="3" id="KW-0328">Glycosyltransferase</keyword>